<accession>A0A0E3QP29</accession>
<reference evidence="2 3" key="1">
    <citation type="submission" date="2014-07" db="EMBL/GenBank/DDBJ databases">
        <title>Methanogenic archaea and the global carbon cycle.</title>
        <authorList>
            <person name="Henriksen J.R."/>
            <person name="Luke J."/>
            <person name="Reinhart S."/>
            <person name="Benedict M.N."/>
            <person name="Youngblut N.D."/>
            <person name="Metcalf M.E."/>
            <person name="Whitaker R.J."/>
            <person name="Metcalf W.W."/>
        </authorList>
    </citation>
    <scope>NUCLEOTIDE SEQUENCE [LARGE SCALE GENOMIC DNA]</scope>
    <source>
        <strain evidence="2 3">Wiesmoor</strain>
    </source>
</reference>
<dbReference type="EMBL" id="CP009526">
    <property type="protein sequence ID" value="AKB52203.1"/>
    <property type="molecule type" value="Genomic_DNA"/>
</dbReference>
<proteinExistence type="predicted"/>
<dbReference type="AlphaFoldDB" id="A0A0E3QP29"/>
<organism evidence="2 3">
    <name type="scientific">Methanosarcina barkeri str. Wiesmoor</name>
    <dbReference type="NCBI Taxonomy" id="1434109"/>
    <lineage>
        <taxon>Archaea</taxon>
        <taxon>Methanobacteriati</taxon>
        <taxon>Methanobacteriota</taxon>
        <taxon>Stenosarchaea group</taxon>
        <taxon>Methanomicrobia</taxon>
        <taxon>Methanosarcinales</taxon>
        <taxon>Methanosarcinaceae</taxon>
        <taxon>Methanosarcina</taxon>
    </lineage>
</organism>
<keyword evidence="1" id="KW-0472">Membrane</keyword>
<feature type="transmembrane region" description="Helical" evidence="1">
    <location>
        <begin position="23"/>
        <end position="42"/>
    </location>
</feature>
<evidence type="ECO:0000313" key="2">
    <source>
        <dbReference type="EMBL" id="AKB52203.1"/>
    </source>
</evidence>
<sequence length="70" mass="8140">MITGNYSETSINFEYKAGFGINSLYIALNILFLYFFSAYFMLRCSSLLSWLVTRCFVRQDNGKANENLMK</sequence>
<name>A0A0E3QP29_METBA</name>
<dbReference type="HOGENOM" id="CLU_2748154_0_0_2"/>
<dbReference type="KEGG" id="mbw:MSBRW_2950"/>
<dbReference type="PATRIC" id="fig|1434109.4.peg.3848"/>
<protein>
    <submittedName>
        <fullName evidence="2">Uncharacterized protein</fullName>
    </submittedName>
</protein>
<gene>
    <name evidence="2" type="ORF">MSBRW_2950</name>
</gene>
<keyword evidence="1" id="KW-0812">Transmembrane</keyword>
<evidence type="ECO:0000313" key="3">
    <source>
        <dbReference type="Proteomes" id="UP000033038"/>
    </source>
</evidence>
<dbReference type="Proteomes" id="UP000033038">
    <property type="component" value="Chromosome"/>
</dbReference>
<evidence type="ECO:0000256" key="1">
    <source>
        <dbReference type="SAM" id="Phobius"/>
    </source>
</evidence>
<keyword evidence="1" id="KW-1133">Transmembrane helix</keyword>